<reference evidence="1" key="1">
    <citation type="submission" date="2021-02" db="EMBL/GenBank/DDBJ databases">
        <authorList>
            <person name="Nowell W R."/>
        </authorList>
    </citation>
    <scope>NUCLEOTIDE SEQUENCE</scope>
</reference>
<name>A0A8S2YKS9_9BILA</name>
<protein>
    <submittedName>
        <fullName evidence="1">Uncharacterized protein</fullName>
    </submittedName>
</protein>
<dbReference type="SUPFAM" id="SSF82895">
    <property type="entry name" value="TSP-1 type 1 repeat"/>
    <property type="match status" value="1"/>
</dbReference>
<proteinExistence type="predicted"/>
<dbReference type="Gene3D" id="2.20.100.10">
    <property type="entry name" value="Thrombospondin type-1 (TSP1) repeat"/>
    <property type="match status" value="1"/>
</dbReference>
<dbReference type="Proteomes" id="UP000682733">
    <property type="component" value="Unassembled WGS sequence"/>
</dbReference>
<gene>
    <name evidence="1" type="ORF">TMI583_LOCUS50139</name>
</gene>
<dbReference type="Pfam" id="PF19030">
    <property type="entry name" value="TSP1_ADAMTS"/>
    <property type="match status" value="1"/>
</dbReference>
<organism evidence="1 2">
    <name type="scientific">Didymodactylos carnosus</name>
    <dbReference type="NCBI Taxonomy" id="1234261"/>
    <lineage>
        <taxon>Eukaryota</taxon>
        <taxon>Metazoa</taxon>
        <taxon>Spiralia</taxon>
        <taxon>Gnathifera</taxon>
        <taxon>Rotifera</taxon>
        <taxon>Eurotatoria</taxon>
        <taxon>Bdelloidea</taxon>
        <taxon>Philodinida</taxon>
        <taxon>Philodinidae</taxon>
        <taxon>Didymodactylos</taxon>
    </lineage>
</organism>
<sequence length="94" mass="11415">MLTTTRYWPYTKFNGSSSSGRRRKNRRFRMNNMWQTDAWSSCNAYCGVGEQYRTVRCLNFNRTRTLNDQFCRRIPQPSRTQQCFERYCGQTWVT</sequence>
<comment type="caution">
    <text evidence="1">The sequence shown here is derived from an EMBL/GenBank/DDBJ whole genome shotgun (WGS) entry which is preliminary data.</text>
</comment>
<dbReference type="InterPro" id="IPR036383">
    <property type="entry name" value="TSP1_rpt_sf"/>
</dbReference>
<feature type="non-terminal residue" evidence="1">
    <location>
        <position position="94"/>
    </location>
</feature>
<evidence type="ECO:0000313" key="2">
    <source>
        <dbReference type="Proteomes" id="UP000682733"/>
    </source>
</evidence>
<dbReference type="AlphaFoldDB" id="A0A8S2YKS9"/>
<evidence type="ECO:0000313" key="1">
    <source>
        <dbReference type="EMBL" id="CAF4569969.1"/>
    </source>
</evidence>
<dbReference type="SMART" id="SM00209">
    <property type="entry name" value="TSP1"/>
    <property type="match status" value="1"/>
</dbReference>
<dbReference type="PROSITE" id="PS50092">
    <property type="entry name" value="TSP1"/>
    <property type="match status" value="1"/>
</dbReference>
<accession>A0A8S2YKS9</accession>
<dbReference type="EMBL" id="CAJOBA010116939">
    <property type="protein sequence ID" value="CAF4569969.1"/>
    <property type="molecule type" value="Genomic_DNA"/>
</dbReference>
<dbReference type="InterPro" id="IPR000884">
    <property type="entry name" value="TSP1_rpt"/>
</dbReference>